<name>A0ABW1J8W3_9PSEU</name>
<gene>
    <name evidence="1" type="ORF">ACFQE5_22420</name>
</gene>
<evidence type="ECO:0000313" key="1">
    <source>
        <dbReference type="EMBL" id="MFC5996970.1"/>
    </source>
</evidence>
<evidence type="ECO:0000313" key="2">
    <source>
        <dbReference type="Proteomes" id="UP001596302"/>
    </source>
</evidence>
<organism evidence="1 2">
    <name type="scientific">Pseudonocardia hispaniensis</name>
    <dbReference type="NCBI Taxonomy" id="904933"/>
    <lineage>
        <taxon>Bacteria</taxon>
        <taxon>Bacillati</taxon>
        <taxon>Actinomycetota</taxon>
        <taxon>Actinomycetes</taxon>
        <taxon>Pseudonocardiales</taxon>
        <taxon>Pseudonocardiaceae</taxon>
        <taxon>Pseudonocardia</taxon>
    </lineage>
</organism>
<proteinExistence type="predicted"/>
<keyword evidence="2" id="KW-1185">Reference proteome</keyword>
<dbReference type="EMBL" id="JBHSQW010000044">
    <property type="protein sequence ID" value="MFC5996970.1"/>
    <property type="molecule type" value="Genomic_DNA"/>
</dbReference>
<sequence length="286" mass="31911">MIRPSLLPRVRDRAATLLADPTSTLRRHVELPADVAELTARHLHGELYWMSADMTALAVSAAADLDTVRWSAQDRHAGMGLLVADGGMGQLQLDPTTAAPVAAVSWGPAPGGLLLWLWLDRSHLAAAAARGGVWLDPEEVPPLLPMIGEVLPVTVEPQPVGDIPARVRTIATTVWAAWQLMQQPTLADRTPAPIDRRITRAYARAARPAPEVTIVDLRHLYRPPDPDREPEEPGRTYRHRWVVRGHWKNAWRPSVQQHRRIWVPAYVKGPDGAPLLQRERVNVWRR</sequence>
<accession>A0ABW1J8W3</accession>
<dbReference type="RefSeq" id="WP_379587851.1">
    <property type="nucleotide sequence ID" value="NZ_JBHSQW010000044.1"/>
</dbReference>
<protein>
    <submittedName>
        <fullName evidence="1">Uncharacterized protein</fullName>
    </submittedName>
</protein>
<dbReference type="Proteomes" id="UP001596302">
    <property type="component" value="Unassembled WGS sequence"/>
</dbReference>
<comment type="caution">
    <text evidence="1">The sequence shown here is derived from an EMBL/GenBank/DDBJ whole genome shotgun (WGS) entry which is preliminary data.</text>
</comment>
<reference evidence="2" key="1">
    <citation type="journal article" date="2019" name="Int. J. Syst. Evol. Microbiol.">
        <title>The Global Catalogue of Microorganisms (GCM) 10K type strain sequencing project: providing services to taxonomists for standard genome sequencing and annotation.</title>
        <authorList>
            <consortium name="The Broad Institute Genomics Platform"/>
            <consortium name="The Broad Institute Genome Sequencing Center for Infectious Disease"/>
            <person name="Wu L."/>
            <person name="Ma J."/>
        </authorList>
    </citation>
    <scope>NUCLEOTIDE SEQUENCE [LARGE SCALE GENOMIC DNA]</scope>
    <source>
        <strain evidence="2">CCM 8391</strain>
    </source>
</reference>